<gene>
    <name evidence="2" type="ORF">NP493_599g01039</name>
</gene>
<feature type="region of interest" description="Disordered" evidence="1">
    <location>
        <begin position="223"/>
        <end position="345"/>
    </location>
</feature>
<keyword evidence="3" id="KW-1185">Reference proteome</keyword>
<feature type="compositionally biased region" description="Polar residues" evidence="1">
    <location>
        <begin position="223"/>
        <end position="336"/>
    </location>
</feature>
<dbReference type="PANTHER" id="PTHR47415">
    <property type="entry name" value="PROTEIN FAM47B"/>
    <property type="match status" value="1"/>
</dbReference>
<name>A0AAD9KUY9_RIDPI</name>
<dbReference type="Proteomes" id="UP001209878">
    <property type="component" value="Unassembled WGS sequence"/>
</dbReference>
<dbReference type="EMBL" id="JAODUO010000600">
    <property type="protein sequence ID" value="KAK2177390.1"/>
    <property type="molecule type" value="Genomic_DNA"/>
</dbReference>
<evidence type="ECO:0000313" key="3">
    <source>
        <dbReference type="Proteomes" id="UP001209878"/>
    </source>
</evidence>
<evidence type="ECO:0000313" key="2">
    <source>
        <dbReference type="EMBL" id="KAK2177390.1"/>
    </source>
</evidence>
<proteinExistence type="predicted"/>
<evidence type="ECO:0000256" key="1">
    <source>
        <dbReference type="SAM" id="MobiDB-lite"/>
    </source>
</evidence>
<reference evidence="2" key="1">
    <citation type="journal article" date="2023" name="Mol. Biol. Evol.">
        <title>Third-Generation Sequencing Reveals the Adaptive Role of the Epigenome in Three Deep-Sea Polychaetes.</title>
        <authorList>
            <person name="Perez M."/>
            <person name="Aroh O."/>
            <person name="Sun Y."/>
            <person name="Lan Y."/>
            <person name="Juniper S.K."/>
            <person name="Young C.R."/>
            <person name="Angers B."/>
            <person name="Qian P.Y."/>
        </authorList>
    </citation>
    <scope>NUCLEOTIDE SEQUENCE</scope>
    <source>
        <strain evidence="2">R07B-5</strain>
    </source>
</reference>
<accession>A0AAD9KUY9</accession>
<organism evidence="2 3">
    <name type="scientific">Ridgeia piscesae</name>
    <name type="common">Tubeworm</name>
    <dbReference type="NCBI Taxonomy" id="27915"/>
    <lineage>
        <taxon>Eukaryota</taxon>
        <taxon>Metazoa</taxon>
        <taxon>Spiralia</taxon>
        <taxon>Lophotrochozoa</taxon>
        <taxon>Annelida</taxon>
        <taxon>Polychaeta</taxon>
        <taxon>Sedentaria</taxon>
        <taxon>Canalipalpata</taxon>
        <taxon>Sabellida</taxon>
        <taxon>Siboglinidae</taxon>
        <taxon>Ridgeia</taxon>
    </lineage>
</organism>
<protein>
    <submittedName>
        <fullName evidence="2">Uncharacterized protein</fullName>
    </submittedName>
</protein>
<dbReference type="AlphaFoldDB" id="A0AAD9KUY9"/>
<sequence length="358" mass="39535">MLVDWYDTTPTVNCHIRIPLDNTAHRRKKVTLHTEFFDTERHMMVLIIAGRRFHGNGFNGDPDAMQVGQTYEYFTRNMTFDLFFMGNRHTFPRSRGFSLRYVISDAEPPQAIHLSTSPAVLGMPTVMTCSWRTSLEPVSEVRYILAATRQVVYKFYRNSTLNQTFGILAGSTARMAANELSIYIAATRREHLTSYRCLVWDYHYVAYTSATVRLGEAGLMTSPRVTTSSSLKTSPRVTTSSSLKTSPRVTTSSSLKTSPRVTTSSSLKTSPRVTTSSSLNTSPRVTTSSSLKTSPRVTTSSSLKTSPRITTSSSLKTSPRVTTSPAMNTSPRQTEPLTATTSSGLTTGRCRVGVVVSS</sequence>
<dbReference type="PANTHER" id="PTHR47415:SF5">
    <property type="match status" value="1"/>
</dbReference>
<comment type="caution">
    <text evidence="2">The sequence shown here is derived from an EMBL/GenBank/DDBJ whole genome shotgun (WGS) entry which is preliminary data.</text>
</comment>